<feature type="compositionally biased region" description="Basic and acidic residues" evidence="13">
    <location>
        <begin position="311"/>
        <end position="322"/>
    </location>
</feature>
<dbReference type="EC" id="2.7.13.3" evidence="2"/>
<dbReference type="PROSITE" id="PS50109">
    <property type="entry name" value="HIS_KIN"/>
    <property type="match status" value="1"/>
</dbReference>
<dbReference type="SMART" id="SM01231">
    <property type="entry name" value="H-kinase_dim"/>
    <property type="match status" value="1"/>
</dbReference>
<evidence type="ECO:0000256" key="5">
    <source>
        <dbReference type="ARBA" id="ARBA00022553"/>
    </source>
</evidence>
<proteinExistence type="predicted"/>
<dbReference type="InterPro" id="IPR004105">
    <property type="entry name" value="CheA-like_dim"/>
</dbReference>
<dbReference type="GO" id="GO:0000155">
    <property type="term" value="F:phosphorelay sensor kinase activity"/>
    <property type="evidence" value="ECO:0007669"/>
    <property type="project" value="InterPro"/>
</dbReference>
<evidence type="ECO:0000256" key="10">
    <source>
        <dbReference type="ARBA" id="ARBA00023012"/>
    </source>
</evidence>
<dbReference type="EMBL" id="JAABNR010000003">
    <property type="protein sequence ID" value="NBZ86882.1"/>
    <property type="molecule type" value="Genomic_DNA"/>
</dbReference>
<dbReference type="GO" id="GO:0005524">
    <property type="term" value="F:ATP binding"/>
    <property type="evidence" value="ECO:0007669"/>
    <property type="project" value="UniProtKB-KW"/>
</dbReference>
<dbReference type="PANTHER" id="PTHR43395:SF10">
    <property type="entry name" value="CHEMOTAXIS PROTEIN CHEA"/>
    <property type="match status" value="1"/>
</dbReference>
<gene>
    <name evidence="17" type="ORF">GV832_04750</name>
</gene>
<evidence type="ECO:0000256" key="11">
    <source>
        <dbReference type="ARBA" id="ARBA00035100"/>
    </source>
</evidence>
<evidence type="ECO:0000256" key="13">
    <source>
        <dbReference type="SAM" id="MobiDB-lite"/>
    </source>
</evidence>
<dbReference type="RefSeq" id="WP_168773684.1">
    <property type="nucleotide sequence ID" value="NZ_JAABNR010000003.1"/>
</dbReference>
<dbReference type="PRINTS" id="PR00344">
    <property type="entry name" value="BCTRLSENSOR"/>
</dbReference>
<dbReference type="InterPro" id="IPR005467">
    <property type="entry name" value="His_kinase_dom"/>
</dbReference>
<dbReference type="SMART" id="SM00073">
    <property type="entry name" value="HPT"/>
    <property type="match status" value="1"/>
</dbReference>
<dbReference type="InterPro" id="IPR004358">
    <property type="entry name" value="Sig_transdc_His_kin-like_C"/>
</dbReference>
<keyword evidence="4" id="KW-0145">Chemotaxis</keyword>
<name>A0AAE4Y805_9RHOB</name>
<dbReference type="AlphaFoldDB" id="A0AAE4Y805"/>
<dbReference type="Gene3D" id="1.10.287.560">
    <property type="entry name" value="Histidine kinase CheA-like, homodimeric domain"/>
    <property type="match status" value="1"/>
</dbReference>
<keyword evidence="6" id="KW-0808">Transferase</keyword>
<comment type="catalytic activity">
    <reaction evidence="1">
        <text>ATP + protein L-histidine = ADP + protein N-phospho-L-histidine.</text>
        <dbReference type="EC" id="2.7.13.3"/>
    </reaction>
</comment>
<dbReference type="PROSITE" id="PS50851">
    <property type="entry name" value="CHEW"/>
    <property type="match status" value="1"/>
</dbReference>
<dbReference type="CDD" id="cd00731">
    <property type="entry name" value="CheA_reg"/>
    <property type="match status" value="1"/>
</dbReference>
<feature type="domain" description="Histidine kinase" evidence="14">
    <location>
        <begin position="371"/>
        <end position="574"/>
    </location>
</feature>
<dbReference type="CDD" id="cd00088">
    <property type="entry name" value="HPT"/>
    <property type="match status" value="1"/>
</dbReference>
<dbReference type="Proteomes" id="UP001193501">
    <property type="component" value="Unassembled WGS sequence"/>
</dbReference>
<keyword evidence="18" id="KW-1185">Reference proteome</keyword>
<dbReference type="InterPro" id="IPR008207">
    <property type="entry name" value="Sig_transdc_His_kin_Hpt_dom"/>
</dbReference>
<dbReference type="Pfam" id="PF01584">
    <property type="entry name" value="CheW"/>
    <property type="match status" value="1"/>
</dbReference>
<dbReference type="SUPFAM" id="SSF47226">
    <property type="entry name" value="Histidine-containing phosphotransfer domain, HPT domain"/>
    <property type="match status" value="1"/>
</dbReference>
<evidence type="ECO:0000256" key="1">
    <source>
        <dbReference type="ARBA" id="ARBA00000085"/>
    </source>
</evidence>
<dbReference type="SUPFAM" id="SSF55874">
    <property type="entry name" value="ATPase domain of HSP90 chaperone/DNA topoisomerase II/histidine kinase"/>
    <property type="match status" value="1"/>
</dbReference>
<dbReference type="Pfam" id="PF01627">
    <property type="entry name" value="Hpt"/>
    <property type="match status" value="1"/>
</dbReference>
<reference evidence="17" key="1">
    <citation type="submission" date="2020-01" db="EMBL/GenBank/DDBJ databases">
        <authorList>
            <person name="Chen W.-M."/>
        </authorList>
    </citation>
    <scope>NUCLEOTIDE SEQUENCE</scope>
    <source>
        <strain evidence="17">CYK-10</strain>
    </source>
</reference>
<feature type="region of interest" description="Disordered" evidence="13">
    <location>
        <begin position="255"/>
        <end position="322"/>
    </location>
</feature>
<keyword evidence="5 12" id="KW-0597">Phosphoprotein</keyword>
<dbReference type="InterPro" id="IPR051315">
    <property type="entry name" value="Bact_Chemotaxis_CheA"/>
</dbReference>
<evidence type="ECO:0000256" key="8">
    <source>
        <dbReference type="ARBA" id="ARBA00022777"/>
    </source>
</evidence>
<evidence type="ECO:0000313" key="18">
    <source>
        <dbReference type="Proteomes" id="UP001193501"/>
    </source>
</evidence>
<keyword evidence="10" id="KW-0902">Two-component regulatory system</keyword>
<sequence length="729" mass="77158">MGNPILDTFFEETEELLESLAEGLESMQGAEFDKETVNSVFRAVHSIKGGAGAFKLNELVSFAHSFETVLDEVRSETLELTPQIMHTLIRSADHLTDLVDAARSGRSMPEDVSAGFLSALQACLGEGKIEAVDAWDNFEFAAVTLDIAPIEEPGAEAEGEAAPAGFSIAFKPHAALYANGHEPALLFAALADLGQMTTTVDLSAVPEWDDLNPTEPYLSWTIALRTDESEIAVQEVFEFVHGLCDLVISPLTDPTPPAKAEPVPEAKAAPAPAPQAAAPTAPAGPSATAEAPKAEAPTMSDRAAAAVAALKKPEKGDDAEAKAPKATLRVDLDRVDRLINAVGELIINQAMIAQRLQDMTSTRDDDLVMHIEDYRLLARDIQEGVMAIRAQPVKSLFQRMSRIVREAADATGKMAELVTSGEGTEVDKTVVERLADPLTHMIRNAVDHGLENREARAASGKPAMGTIKLSASHRSGSVIITVRDDGAGLNRPKILEIAKRKNLVAQDAELSDSEIDQLLFMPGFSTAATVSNLSGRGVGLDVVRNAVTALGGRISISTTPGQGTEFTIMLPLTLAVMDGMVVTVGGQTLVVPITSIIETIRPQPSDLHRIGTDETLLSIRGRMIPVVDVSRALGFPSPEITGSPLLLLVESEGLGECALVVDGVQDQRQVVIKSLESNFGSVPGVSAATVLGDGRIALILDPDAVAGGRSGYHMPNILSNAGRTAYANV</sequence>
<organism evidence="17 18">
    <name type="scientific">Stagnihabitans tardus</name>
    <dbReference type="NCBI Taxonomy" id="2699202"/>
    <lineage>
        <taxon>Bacteria</taxon>
        <taxon>Pseudomonadati</taxon>
        <taxon>Pseudomonadota</taxon>
        <taxon>Alphaproteobacteria</taxon>
        <taxon>Rhodobacterales</taxon>
        <taxon>Paracoccaceae</taxon>
        <taxon>Stagnihabitans</taxon>
    </lineage>
</organism>
<dbReference type="PANTHER" id="PTHR43395">
    <property type="entry name" value="SENSOR HISTIDINE KINASE CHEA"/>
    <property type="match status" value="1"/>
</dbReference>
<feature type="domain" description="HPt" evidence="16">
    <location>
        <begin position="1"/>
        <end position="102"/>
    </location>
</feature>
<dbReference type="InterPro" id="IPR036097">
    <property type="entry name" value="HisK_dim/P_sf"/>
</dbReference>
<dbReference type="InterPro" id="IPR002545">
    <property type="entry name" value="CheW-lke_dom"/>
</dbReference>
<dbReference type="Pfam" id="PF02518">
    <property type="entry name" value="HATPase_c"/>
    <property type="match status" value="1"/>
</dbReference>
<dbReference type="PROSITE" id="PS50894">
    <property type="entry name" value="HPT"/>
    <property type="match status" value="1"/>
</dbReference>
<evidence type="ECO:0000256" key="2">
    <source>
        <dbReference type="ARBA" id="ARBA00012438"/>
    </source>
</evidence>
<evidence type="ECO:0000256" key="3">
    <source>
        <dbReference type="ARBA" id="ARBA00021495"/>
    </source>
</evidence>
<evidence type="ECO:0000256" key="6">
    <source>
        <dbReference type="ARBA" id="ARBA00022679"/>
    </source>
</evidence>
<dbReference type="InterPro" id="IPR037006">
    <property type="entry name" value="CheA-like_homodim_sf"/>
</dbReference>
<protein>
    <recommendedName>
        <fullName evidence="3">Chemotaxis protein CheA</fullName>
        <ecNumber evidence="2">2.7.13.3</ecNumber>
    </recommendedName>
</protein>
<dbReference type="GO" id="GO:0006935">
    <property type="term" value="P:chemotaxis"/>
    <property type="evidence" value="ECO:0007669"/>
    <property type="project" value="UniProtKB-KW"/>
</dbReference>
<dbReference type="CDD" id="cd16916">
    <property type="entry name" value="HATPase_CheA-like"/>
    <property type="match status" value="1"/>
</dbReference>
<dbReference type="GO" id="GO:0005737">
    <property type="term" value="C:cytoplasm"/>
    <property type="evidence" value="ECO:0007669"/>
    <property type="project" value="InterPro"/>
</dbReference>
<dbReference type="Gene3D" id="1.20.120.160">
    <property type="entry name" value="HPT domain"/>
    <property type="match status" value="1"/>
</dbReference>
<feature type="modified residue" description="Phosphohistidine" evidence="12">
    <location>
        <position position="45"/>
    </location>
</feature>
<dbReference type="SMART" id="SM00387">
    <property type="entry name" value="HATPase_c"/>
    <property type="match status" value="1"/>
</dbReference>
<keyword evidence="9" id="KW-0067">ATP-binding</keyword>
<feature type="domain" description="CheW-like" evidence="15">
    <location>
        <begin position="576"/>
        <end position="711"/>
    </location>
</feature>
<dbReference type="InterPro" id="IPR003594">
    <property type="entry name" value="HATPase_dom"/>
</dbReference>
<dbReference type="Gene3D" id="3.30.565.10">
    <property type="entry name" value="Histidine kinase-like ATPase, C-terminal domain"/>
    <property type="match status" value="1"/>
</dbReference>
<evidence type="ECO:0000259" key="14">
    <source>
        <dbReference type="PROSITE" id="PS50109"/>
    </source>
</evidence>
<evidence type="ECO:0000256" key="9">
    <source>
        <dbReference type="ARBA" id="ARBA00022840"/>
    </source>
</evidence>
<evidence type="ECO:0000256" key="7">
    <source>
        <dbReference type="ARBA" id="ARBA00022741"/>
    </source>
</evidence>
<evidence type="ECO:0000256" key="4">
    <source>
        <dbReference type="ARBA" id="ARBA00022500"/>
    </source>
</evidence>
<feature type="compositionally biased region" description="Low complexity" evidence="13">
    <location>
        <begin position="260"/>
        <end position="309"/>
    </location>
</feature>
<accession>A0AAE4Y805</accession>
<evidence type="ECO:0000313" key="17">
    <source>
        <dbReference type="EMBL" id="NBZ86882.1"/>
    </source>
</evidence>
<comment type="function">
    <text evidence="11">Involved in the transmission of sensory signals from the chemoreceptors to the flagellar motors. CheA is autophosphorylated; it can transfer its phosphate group to either CheB or CheY.</text>
</comment>
<dbReference type="InterPro" id="IPR036061">
    <property type="entry name" value="CheW-like_dom_sf"/>
</dbReference>
<dbReference type="InterPro" id="IPR036890">
    <property type="entry name" value="HATPase_C_sf"/>
</dbReference>
<keyword evidence="8" id="KW-0418">Kinase</keyword>
<dbReference type="SUPFAM" id="SSF47384">
    <property type="entry name" value="Homodimeric domain of signal transducing histidine kinase"/>
    <property type="match status" value="1"/>
</dbReference>
<dbReference type="Pfam" id="PF02895">
    <property type="entry name" value="H-kinase_dim"/>
    <property type="match status" value="1"/>
</dbReference>
<dbReference type="SUPFAM" id="SSF50341">
    <property type="entry name" value="CheW-like"/>
    <property type="match status" value="1"/>
</dbReference>
<evidence type="ECO:0000256" key="12">
    <source>
        <dbReference type="PROSITE-ProRule" id="PRU00110"/>
    </source>
</evidence>
<keyword evidence="7" id="KW-0547">Nucleotide-binding</keyword>
<dbReference type="InterPro" id="IPR036641">
    <property type="entry name" value="HPT_dom_sf"/>
</dbReference>
<dbReference type="Gene3D" id="2.30.30.40">
    <property type="entry name" value="SH3 Domains"/>
    <property type="match status" value="1"/>
</dbReference>
<dbReference type="SMART" id="SM00260">
    <property type="entry name" value="CheW"/>
    <property type="match status" value="1"/>
</dbReference>
<comment type="caution">
    <text evidence="17">The sequence shown here is derived from an EMBL/GenBank/DDBJ whole genome shotgun (WGS) entry which is preliminary data.</text>
</comment>
<dbReference type="FunFam" id="3.30.565.10:FF:000016">
    <property type="entry name" value="Chemotaxis protein CheA, putative"/>
    <property type="match status" value="1"/>
</dbReference>
<evidence type="ECO:0000259" key="16">
    <source>
        <dbReference type="PROSITE" id="PS50894"/>
    </source>
</evidence>
<evidence type="ECO:0000259" key="15">
    <source>
        <dbReference type="PROSITE" id="PS50851"/>
    </source>
</evidence>